<feature type="transmembrane region" description="Helical" evidence="6">
    <location>
        <begin position="98"/>
        <end position="119"/>
    </location>
</feature>
<dbReference type="InterPro" id="IPR052159">
    <property type="entry name" value="Competence_DNA_uptake"/>
</dbReference>
<keyword evidence="3 6" id="KW-0812">Transmembrane</keyword>
<dbReference type="Pfam" id="PF03772">
    <property type="entry name" value="Competence"/>
    <property type="match status" value="1"/>
</dbReference>
<dbReference type="PANTHER" id="PTHR30619">
    <property type="entry name" value="DNA INTERNALIZATION/COMPETENCE PROTEIN COMEC/REC2"/>
    <property type="match status" value="1"/>
</dbReference>
<dbReference type="InterPro" id="IPR004797">
    <property type="entry name" value="Competence_ComEC/Rec2"/>
</dbReference>
<dbReference type="InterPro" id="IPR001279">
    <property type="entry name" value="Metallo-B-lactamas"/>
</dbReference>
<dbReference type="SMART" id="SM00849">
    <property type="entry name" value="Lactamase_B"/>
    <property type="match status" value="1"/>
</dbReference>
<evidence type="ECO:0000313" key="9">
    <source>
        <dbReference type="Proteomes" id="UP000887104"/>
    </source>
</evidence>
<protein>
    <recommendedName>
        <fullName evidence="7">Metallo-beta-lactamase domain-containing protein</fullName>
    </recommendedName>
</protein>
<evidence type="ECO:0000313" key="8">
    <source>
        <dbReference type="EMBL" id="GIU48466.1"/>
    </source>
</evidence>
<reference evidence="8" key="1">
    <citation type="submission" date="2021-05" db="EMBL/GenBank/DDBJ databases">
        <title>Molecular characterization for Shewanella algae harboring chromosomal blaOXA-55-like strains isolated from clinical and environment sample.</title>
        <authorList>
            <person name="Ohama Y."/>
            <person name="Aoki K."/>
            <person name="Harada S."/>
            <person name="Moriya K."/>
            <person name="Ishii Y."/>
            <person name="Tateda K."/>
        </authorList>
    </citation>
    <scope>NUCLEOTIDE SEQUENCE</scope>
    <source>
        <strain evidence="8">JCM 11563</strain>
    </source>
</reference>
<evidence type="ECO:0000256" key="1">
    <source>
        <dbReference type="ARBA" id="ARBA00004651"/>
    </source>
</evidence>
<keyword evidence="5 6" id="KW-0472">Membrane</keyword>
<dbReference type="InterPro" id="IPR004477">
    <property type="entry name" value="ComEC_N"/>
</dbReference>
<evidence type="ECO:0000256" key="5">
    <source>
        <dbReference type="ARBA" id="ARBA00023136"/>
    </source>
</evidence>
<comment type="caution">
    <text evidence="8">The sequence shown here is derived from an EMBL/GenBank/DDBJ whole genome shotgun (WGS) entry which is preliminary data.</text>
</comment>
<feature type="transmembrane region" description="Helical" evidence="6">
    <location>
        <begin position="74"/>
        <end position="91"/>
    </location>
</feature>
<dbReference type="CDD" id="cd07731">
    <property type="entry name" value="ComA-like_MBL-fold"/>
    <property type="match status" value="1"/>
</dbReference>
<sequence length="382" mass="42567">MVSLLVNIVLLPWFSFLLIPVSLLSLLMFILATRFGFDGRGMFDLSALLMEPVVWILDYANSLTYAWLPLSDELIAALALLCLGCYLACNITHSRWRWALSIMMLPIALQSLFLLFSLYDTARWQVHILDVGQGLSVIVEHNKRALIYDTGARYGDSFSYAERAIKPFLVSKGINDVDFIVVSHGDNDHAGGAGFMIDNYPAAEVISDINPLQNLSCRPQSIAWQQLNIEILAPSTSLPGNNGSCVLRVDDSNNSVLLTGDIEKQAELALITAVKLPHTLKSQLLIAPHHGSKTSSTEGFIDAVAPELVVFPAGFRNRYGFPKNEVVARYQKRRIPSLTVGNEGQVSVLFEQNTMKVRTYRTDLAPFWYNQVFRFGLVQNPE</sequence>
<evidence type="ECO:0000256" key="6">
    <source>
        <dbReference type="SAM" id="Phobius"/>
    </source>
</evidence>
<feature type="domain" description="Metallo-beta-lactamase" evidence="7">
    <location>
        <begin position="133"/>
        <end position="289"/>
    </location>
</feature>
<keyword evidence="4 6" id="KW-1133">Transmembrane helix</keyword>
<proteinExistence type="predicted"/>
<keyword evidence="9" id="KW-1185">Reference proteome</keyword>
<evidence type="ECO:0000259" key="7">
    <source>
        <dbReference type="SMART" id="SM00849"/>
    </source>
</evidence>
<dbReference type="Pfam" id="PF00753">
    <property type="entry name" value="Lactamase_B"/>
    <property type="match status" value="1"/>
</dbReference>
<organism evidence="8 9">
    <name type="scientific">Shewanella sairae</name>
    <dbReference type="NCBI Taxonomy" id="190310"/>
    <lineage>
        <taxon>Bacteria</taxon>
        <taxon>Pseudomonadati</taxon>
        <taxon>Pseudomonadota</taxon>
        <taxon>Gammaproteobacteria</taxon>
        <taxon>Alteromonadales</taxon>
        <taxon>Shewanellaceae</taxon>
        <taxon>Shewanella</taxon>
    </lineage>
</organism>
<dbReference type="SUPFAM" id="SSF56281">
    <property type="entry name" value="Metallo-hydrolase/oxidoreductase"/>
    <property type="match status" value="1"/>
</dbReference>
<dbReference type="EMBL" id="BPEY01000058">
    <property type="protein sequence ID" value="GIU48466.1"/>
    <property type="molecule type" value="Genomic_DNA"/>
</dbReference>
<dbReference type="Gene3D" id="3.60.15.10">
    <property type="entry name" value="Ribonuclease Z/Hydroxyacylglutathione hydrolase-like"/>
    <property type="match status" value="1"/>
</dbReference>
<evidence type="ECO:0000256" key="3">
    <source>
        <dbReference type="ARBA" id="ARBA00022692"/>
    </source>
</evidence>
<feature type="transmembrane region" description="Helical" evidence="6">
    <location>
        <begin position="12"/>
        <end position="33"/>
    </location>
</feature>
<dbReference type="PANTHER" id="PTHR30619:SF1">
    <property type="entry name" value="RECOMBINATION PROTEIN 2"/>
    <property type="match status" value="1"/>
</dbReference>
<dbReference type="Proteomes" id="UP000887104">
    <property type="component" value="Unassembled WGS sequence"/>
</dbReference>
<gene>
    <name evidence="8" type="ORF">TUM4438_29890</name>
</gene>
<evidence type="ECO:0000256" key="4">
    <source>
        <dbReference type="ARBA" id="ARBA00022989"/>
    </source>
</evidence>
<keyword evidence="2" id="KW-1003">Cell membrane</keyword>
<dbReference type="InterPro" id="IPR035681">
    <property type="entry name" value="ComA-like_MBL"/>
</dbReference>
<evidence type="ECO:0000256" key="2">
    <source>
        <dbReference type="ARBA" id="ARBA00022475"/>
    </source>
</evidence>
<name>A0ABQ4PKL6_9GAMM</name>
<dbReference type="NCBIfam" id="TIGR00361">
    <property type="entry name" value="ComEC_Rec2"/>
    <property type="match status" value="1"/>
</dbReference>
<comment type="subcellular location">
    <subcellularLocation>
        <location evidence="1">Cell membrane</location>
        <topology evidence="1">Multi-pass membrane protein</topology>
    </subcellularLocation>
</comment>
<dbReference type="InterPro" id="IPR036866">
    <property type="entry name" value="RibonucZ/Hydroxyglut_hydro"/>
</dbReference>
<accession>A0ABQ4PKL6</accession>